<sequence>LAGWIYVSPNTLSEILPFNVIRMIHTNALIVWLLLGFFGGAYFLVPEEAEREIWSVKLAWLQLGILIVGTLGAVASYLVGIHGGREFLEQPLWVKAGILVAALIFLFNITMTA</sequence>
<evidence type="ECO:0000256" key="1">
    <source>
        <dbReference type="SAM" id="Phobius"/>
    </source>
</evidence>
<dbReference type="EMBL" id="SWAU01000685">
    <property type="protein sequence ID" value="TKA93796.1"/>
    <property type="molecule type" value="Genomic_DNA"/>
</dbReference>
<dbReference type="GO" id="GO:0020037">
    <property type="term" value="F:heme binding"/>
    <property type="evidence" value="ECO:0007669"/>
    <property type="project" value="InterPro"/>
</dbReference>
<evidence type="ECO:0000313" key="3">
    <source>
        <dbReference type="Proteomes" id="UP000306340"/>
    </source>
</evidence>
<dbReference type="Proteomes" id="UP000306340">
    <property type="component" value="Unassembled WGS sequence"/>
</dbReference>
<name>A0A4U0YTJ2_9RHOB</name>
<protein>
    <submittedName>
        <fullName evidence="2">Nitric-oxide reductase large subunit</fullName>
    </submittedName>
</protein>
<accession>A0A4U0YTJ2</accession>
<dbReference type="AlphaFoldDB" id="A0A4U0YTJ2"/>
<dbReference type="Pfam" id="PF00115">
    <property type="entry name" value="COX1"/>
    <property type="match status" value="1"/>
</dbReference>
<organism evidence="2 3">
    <name type="scientific">Cereibacter changlensis</name>
    <dbReference type="NCBI Taxonomy" id="402884"/>
    <lineage>
        <taxon>Bacteria</taxon>
        <taxon>Pseudomonadati</taxon>
        <taxon>Pseudomonadota</taxon>
        <taxon>Alphaproteobacteria</taxon>
        <taxon>Rhodobacterales</taxon>
        <taxon>Paracoccaceae</taxon>
        <taxon>Cereibacter</taxon>
    </lineage>
</organism>
<feature type="transmembrane region" description="Helical" evidence="1">
    <location>
        <begin position="20"/>
        <end position="45"/>
    </location>
</feature>
<dbReference type="GO" id="GO:0009060">
    <property type="term" value="P:aerobic respiration"/>
    <property type="evidence" value="ECO:0007669"/>
    <property type="project" value="InterPro"/>
</dbReference>
<feature type="non-terminal residue" evidence="2">
    <location>
        <position position="1"/>
    </location>
</feature>
<dbReference type="GO" id="GO:0016020">
    <property type="term" value="C:membrane"/>
    <property type="evidence" value="ECO:0007669"/>
    <property type="project" value="InterPro"/>
</dbReference>
<reference evidence="2 3" key="1">
    <citation type="submission" date="2019-04" db="EMBL/GenBank/DDBJ databases">
        <title>Crypto-aerobic microbial life in anoxic (sulfidic) marine sediments.</title>
        <authorList>
            <person name="Bhattacharya S."/>
            <person name="Roy C."/>
            <person name="Mondal N."/>
            <person name="Sarkar J."/>
            <person name="Mandal S."/>
            <person name="Rameez M.J."/>
            <person name="Ghosh W."/>
        </authorList>
    </citation>
    <scope>NUCLEOTIDE SEQUENCE [LARGE SCALE GENOMIC DNA]</scope>
    <source>
        <strain evidence="2 3">SBBC</strain>
    </source>
</reference>
<feature type="transmembrane region" description="Helical" evidence="1">
    <location>
        <begin position="57"/>
        <end position="80"/>
    </location>
</feature>
<dbReference type="InterPro" id="IPR036927">
    <property type="entry name" value="Cyt_c_oxase-like_su1_sf"/>
</dbReference>
<keyword evidence="1" id="KW-0472">Membrane</keyword>
<dbReference type="GO" id="GO:0004129">
    <property type="term" value="F:cytochrome-c oxidase activity"/>
    <property type="evidence" value="ECO:0007669"/>
    <property type="project" value="InterPro"/>
</dbReference>
<keyword evidence="1" id="KW-0812">Transmembrane</keyword>
<dbReference type="InterPro" id="IPR000883">
    <property type="entry name" value="Cyt_C_Oxase_1"/>
</dbReference>
<gene>
    <name evidence="2" type="ORF">FAZ78_25950</name>
</gene>
<dbReference type="Gene3D" id="1.20.210.10">
    <property type="entry name" value="Cytochrome c oxidase-like, subunit I domain"/>
    <property type="match status" value="1"/>
</dbReference>
<feature type="transmembrane region" description="Helical" evidence="1">
    <location>
        <begin position="92"/>
        <end position="111"/>
    </location>
</feature>
<evidence type="ECO:0000313" key="2">
    <source>
        <dbReference type="EMBL" id="TKA93796.1"/>
    </source>
</evidence>
<feature type="non-terminal residue" evidence="2">
    <location>
        <position position="113"/>
    </location>
</feature>
<keyword evidence="1" id="KW-1133">Transmembrane helix</keyword>
<comment type="caution">
    <text evidence="2">The sequence shown here is derived from an EMBL/GenBank/DDBJ whole genome shotgun (WGS) entry which is preliminary data.</text>
</comment>
<proteinExistence type="predicted"/>
<dbReference type="SUPFAM" id="SSF81442">
    <property type="entry name" value="Cytochrome c oxidase subunit I-like"/>
    <property type="match status" value="1"/>
</dbReference>